<proteinExistence type="predicted"/>
<dbReference type="SUPFAM" id="SSF51905">
    <property type="entry name" value="FAD/NAD(P)-binding domain"/>
    <property type="match status" value="1"/>
</dbReference>
<reference evidence="5 6" key="1">
    <citation type="submission" date="2019-03" db="EMBL/GenBank/DDBJ databases">
        <title>The genome sequence of a newly discovered highly antifungal drug resistant Aspergillus species, Aspergillus tanneri NIH 1004.</title>
        <authorList>
            <person name="Mounaud S."/>
            <person name="Singh I."/>
            <person name="Joardar V."/>
            <person name="Pakala S."/>
            <person name="Pakala S."/>
            <person name="Venepally P."/>
            <person name="Hoover J."/>
            <person name="Nierman W."/>
            <person name="Chung J."/>
            <person name="Losada L."/>
        </authorList>
    </citation>
    <scope>NUCLEOTIDE SEQUENCE [LARGE SCALE GENOMIC DNA]</scope>
    <source>
        <strain evidence="5 6">NIH1004</strain>
    </source>
</reference>
<dbReference type="Proteomes" id="UP000308092">
    <property type="component" value="Unassembled WGS sequence"/>
</dbReference>
<evidence type="ECO:0000256" key="2">
    <source>
        <dbReference type="ARBA" id="ARBA00022827"/>
    </source>
</evidence>
<protein>
    <recommendedName>
        <fullName evidence="4">FAD-binding domain-containing protein</fullName>
    </recommendedName>
</protein>
<dbReference type="InterPro" id="IPR050641">
    <property type="entry name" value="RIFMO-like"/>
</dbReference>
<dbReference type="GO" id="GO:0016709">
    <property type="term" value="F:oxidoreductase activity, acting on paired donors, with incorporation or reduction of molecular oxygen, NAD(P)H as one donor, and incorporation of one atom of oxygen"/>
    <property type="evidence" value="ECO:0007669"/>
    <property type="project" value="UniProtKB-ARBA"/>
</dbReference>
<dbReference type="GO" id="GO:0071949">
    <property type="term" value="F:FAD binding"/>
    <property type="evidence" value="ECO:0007669"/>
    <property type="project" value="InterPro"/>
</dbReference>
<dbReference type="EMBL" id="SOSA01000075">
    <property type="protein sequence ID" value="THC97424.1"/>
    <property type="molecule type" value="Genomic_DNA"/>
</dbReference>
<feature type="domain" description="FAD-binding" evidence="4">
    <location>
        <begin position="11"/>
        <end position="73"/>
    </location>
</feature>
<dbReference type="STRING" id="1220188.A0A4V3UQ29"/>
<comment type="caution">
    <text evidence="5">The sequence shown here is derived from an EMBL/GenBank/DDBJ whole genome shotgun (WGS) entry which is preliminary data.</text>
</comment>
<evidence type="ECO:0000313" key="6">
    <source>
        <dbReference type="Proteomes" id="UP000308092"/>
    </source>
</evidence>
<evidence type="ECO:0000313" key="5">
    <source>
        <dbReference type="EMBL" id="THC97424.1"/>
    </source>
</evidence>
<dbReference type="Gene3D" id="3.50.50.60">
    <property type="entry name" value="FAD/NAD(P)-binding domain"/>
    <property type="match status" value="2"/>
</dbReference>
<dbReference type="PRINTS" id="PR00420">
    <property type="entry name" value="RNGMNOXGNASE"/>
</dbReference>
<keyword evidence="1" id="KW-0285">Flavoprotein</keyword>
<organism evidence="5 6">
    <name type="scientific">Aspergillus tanneri</name>
    <dbReference type="NCBI Taxonomy" id="1220188"/>
    <lineage>
        <taxon>Eukaryota</taxon>
        <taxon>Fungi</taxon>
        <taxon>Dikarya</taxon>
        <taxon>Ascomycota</taxon>
        <taxon>Pezizomycotina</taxon>
        <taxon>Eurotiomycetes</taxon>
        <taxon>Eurotiomycetidae</taxon>
        <taxon>Eurotiales</taxon>
        <taxon>Aspergillaceae</taxon>
        <taxon>Aspergillus</taxon>
        <taxon>Aspergillus subgen. Circumdati</taxon>
    </lineage>
</organism>
<feature type="domain" description="FAD-binding" evidence="4">
    <location>
        <begin position="79"/>
        <end position="161"/>
    </location>
</feature>
<keyword evidence="6" id="KW-1185">Reference proteome</keyword>
<dbReference type="InterPro" id="IPR002938">
    <property type="entry name" value="FAD-bd"/>
</dbReference>
<evidence type="ECO:0000259" key="4">
    <source>
        <dbReference type="Pfam" id="PF01494"/>
    </source>
</evidence>
<keyword evidence="2" id="KW-0274">FAD</keyword>
<name>A0A4V3UQ29_9EURO</name>
<dbReference type="Pfam" id="PF01494">
    <property type="entry name" value="FAD_binding_3"/>
    <property type="match status" value="2"/>
</dbReference>
<keyword evidence="3" id="KW-0560">Oxidoreductase</keyword>
<dbReference type="PANTHER" id="PTHR43004:SF21">
    <property type="entry name" value="FAD-BINDING DOMAIN-CONTAINING PROTEIN-RELATED"/>
    <property type="match status" value="1"/>
</dbReference>
<dbReference type="VEuPathDB" id="FungiDB:EYZ11_003073"/>
<dbReference type="InterPro" id="IPR036188">
    <property type="entry name" value="FAD/NAD-bd_sf"/>
</dbReference>
<evidence type="ECO:0000256" key="3">
    <source>
        <dbReference type="ARBA" id="ARBA00023002"/>
    </source>
</evidence>
<accession>A0A4V3UQ29</accession>
<sequence length="164" mass="18149">MAVEELASDTILIVGGGPVGLILATTLAHHGVKSVLIESNLATTRWPKMDLTIARSMEIFRCLGIADDFRNQRRTMPLEPWQRVSQEVFETWMKELGEENPMVDLRFGWKATSARELDDCAEVQVTDVRPGTERTIRSPYGVGCDGANSVMRNSLGIEIDGGPM</sequence>
<dbReference type="PANTHER" id="PTHR43004">
    <property type="entry name" value="TRK SYSTEM POTASSIUM UPTAKE PROTEIN"/>
    <property type="match status" value="1"/>
</dbReference>
<evidence type="ECO:0000256" key="1">
    <source>
        <dbReference type="ARBA" id="ARBA00022630"/>
    </source>
</evidence>
<gene>
    <name evidence="5" type="ORF">EYZ11_003073</name>
</gene>
<dbReference type="AlphaFoldDB" id="A0A4V3UQ29"/>